<reference evidence="2 3" key="1">
    <citation type="submission" date="2021-01" db="EMBL/GenBank/DDBJ databases">
        <title>Tumebacillus sp. strain ITR2 16S ribosomal RNA gene Genome sequencing and assembly.</title>
        <authorList>
            <person name="Kang M."/>
        </authorList>
    </citation>
    <scope>NUCLEOTIDE SEQUENCE [LARGE SCALE GENOMIC DNA]</scope>
    <source>
        <strain evidence="2 3">ITR2</strain>
    </source>
</reference>
<name>A0ABS1JA62_9BACL</name>
<evidence type="ECO:0000313" key="3">
    <source>
        <dbReference type="Proteomes" id="UP000602284"/>
    </source>
</evidence>
<feature type="signal peptide" evidence="1">
    <location>
        <begin position="1"/>
        <end position="26"/>
    </location>
</feature>
<protein>
    <recommendedName>
        <fullName evidence="4">Secreted protein</fullName>
    </recommendedName>
</protein>
<keyword evidence="3" id="KW-1185">Reference proteome</keyword>
<evidence type="ECO:0008006" key="4">
    <source>
        <dbReference type="Google" id="ProtNLM"/>
    </source>
</evidence>
<proteinExistence type="predicted"/>
<dbReference type="Proteomes" id="UP000602284">
    <property type="component" value="Unassembled WGS sequence"/>
</dbReference>
<feature type="chain" id="PRO_5047525584" description="Secreted protein" evidence="1">
    <location>
        <begin position="27"/>
        <end position="276"/>
    </location>
</feature>
<comment type="caution">
    <text evidence="2">The sequence shown here is derived from an EMBL/GenBank/DDBJ whole genome shotgun (WGS) entry which is preliminary data.</text>
</comment>
<gene>
    <name evidence="2" type="ORF">JJB07_09710</name>
</gene>
<evidence type="ECO:0000256" key="1">
    <source>
        <dbReference type="SAM" id="SignalP"/>
    </source>
</evidence>
<keyword evidence="1" id="KW-0732">Signal</keyword>
<dbReference type="PROSITE" id="PS51257">
    <property type="entry name" value="PROKAR_LIPOPROTEIN"/>
    <property type="match status" value="1"/>
</dbReference>
<dbReference type="RefSeq" id="WP_201634248.1">
    <property type="nucleotide sequence ID" value="NZ_JAEQNB010000002.1"/>
</dbReference>
<sequence length="276" mass="30025">MRWMKRAALVALGVAAVGMSGCSSRAMDNFDLHPADHGLVHALQSAGQGETKSDGYSFKVLSMQPLTLQILDANGSPVQNFTEDMTMLLHLIVVSRDLSSFAHLHPDYQGNGVFTISHEFPFGGEFQLIAEFVPEGKDIAVAKHWVTVEGATHQAQPVLPDEKFTKTLDGVEVTLTTTPDIPELKSGQMAMLNFHLADPTTHKPVKLDKYLGTFGHGVILNSEGNRYLHVHAMDGVGSGSDVMFHTEFPAPGLYKVWGQFQVGDEVIAAPFTVNVQ</sequence>
<dbReference type="EMBL" id="JAEQNB010000002">
    <property type="protein sequence ID" value="MBL0386929.1"/>
    <property type="molecule type" value="Genomic_DNA"/>
</dbReference>
<accession>A0ABS1JA62</accession>
<organism evidence="2 3">
    <name type="scientific">Tumebacillus amylolyticus</name>
    <dbReference type="NCBI Taxonomy" id="2801339"/>
    <lineage>
        <taxon>Bacteria</taxon>
        <taxon>Bacillati</taxon>
        <taxon>Bacillota</taxon>
        <taxon>Bacilli</taxon>
        <taxon>Bacillales</taxon>
        <taxon>Alicyclobacillaceae</taxon>
        <taxon>Tumebacillus</taxon>
    </lineage>
</organism>
<evidence type="ECO:0000313" key="2">
    <source>
        <dbReference type="EMBL" id="MBL0386929.1"/>
    </source>
</evidence>